<organism evidence="1 2">
    <name type="scientific">Halogranum gelatinilyticum</name>
    <dbReference type="NCBI Taxonomy" id="660521"/>
    <lineage>
        <taxon>Archaea</taxon>
        <taxon>Methanobacteriati</taxon>
        <taxon>Methanobacteriota</taxon>
        <taxon>Stenosarchaea group</taxon>
        <taxon>Halobacteria</taxon>
        <taxon>Halobacteriales</taxon>
        <taxon>Haloferacaceae</taxon>
    </lineage>
</organism>
<protein>
    <submittedName>
        <fullName evidence="1">Uncharacterized protein</fullName>
    </submittedName>
</protein>
<evidence type="ECO:0000313" key="2">
    <source>
        <dbReference type="Proteomes" id="UP000199451"/>
    </source>
</evidence>
<dbReference type="Proteomes" id="UP000199451">
    <property type="component" value="Unassembled WGS sequence"/>
</dbReference>
<dbReference type="AlphaFoldDB" id="A0A1G9SQA8"/>
<evidence type="ECO:0000313" key="1">
    <source>
        <dbReference type="EMBL" id="SDM37602.1"/>
    </source>
</evidence>
<dbReference type="EMBL" id="FNHL01000002">
    <property type="protein sequence ID" value="SDM37602.1"/>
    <property type="molecule type" value="Genomic_DNA"/>
</dbReference>
<name>A0A1G9SQA8_9EURY</name>
<dbReference type="InterPro" id="IPR058893">
    <property type="entry name" value="RHH-containing"/>
</dbReference>
<dbReference type="RefSeq" id="WP_089695823.1">
    <property type="nucleotide sequence ID" value="NZ_FNHL01000002.1"/>
</dbReference>
<keyword evidence="2" id="KW-1185">Reference proteome</keyword>
<sequence>MSLDDLNDDVQAFYSDLDDDLAVELDRETKNELATLAAVFETDDTSELVRRAVHMLFRSSVESGDLDFQLRRSYDVTYDEYLAGMTYDEMTGQDQYPQRDDERRYQM</sequence>
<gene>
    <name evidence="1" type="ORF">SAMN04487949_1452</name>
</gene>
<dbReference type="STRING" id="660521.SAMN04487949_1452"/>
<dbReference type="OrthoDB" id="297731at2157"/>
<dbReference type="Pfam" id="PF26048">
    <property type="entry name" value="RHH_11"/>
    <property type="match status" value="1"/>
</dbReference>
<accession>A0A1G9SQA8</accession>
<reference evidence="2" key="1">
    <citation type="submission" date="2016-10" db="EMBL/GenBank/DDBJ databases">
        <authorList>
            <person name="Varghese N."/>
            <person name="Submissions S."/>
        </authorList>
    </citation>
    <scope>NUCLEOTIDE SEQUENCE [LARGE SCALE GENOMIC DNA]</scope>
    <source>
        <strain evidence="2">CGMCC 1.10119</strain>
    </source>
</reference>
<proteinExistence type="predicted"/>